<dbReference type="EMBL" id="JAODUP010000008">
    <property type="protein sequence ID" value="KAK2169647.1"/>
    <property type="molecule type" value="Genomic_DNA"/>
</dbReference>
<evidence type="ECO:0000313" key="2">
    <source>
        <dbReference type="Proteomes" id="UP001208570"/>
    </source>
</evidence>
<sequence>MSAIAIFYFFAGQQVGYCYFRRLIIEGWYYISSCTDG</sequence>
<accession>A0AAD9KE81</accession>
<dbReference type="AlphaFoldDB" id="A0AAD9KE81"/>
<protein>
    <submittedName>
        <fullName evidence="1">Uncharacterized protein</fullName>
    </submittedName>
</protein>
<dbReference type="Proteomes" id="UP001208570">
    <property type="component" value="Unassembled WGS sequence"/>
</dbReference>
<keyword evidence="2" id="KW-1185">Reference proteome</keyword>
<gene>
    <name evidence="1" type="ORF">LSH36_8g09008</name>
</gene>
<organism evidence="1 2">
    <name type="scientific">Paralvinella palmiformis</name>
    <dbReference type="NCBI Taxonomy" id="53620"/>
    <lineage>
        <taxon>Eukaryota</taxon>
        <taxon>Metazoa</taxon>
        <taxon>Spiralia</taxon>
        <taxon>Lophotrochozoa</taxon>
        <taxon>Annelida</taxon>
        <taxon>Polychaeta</taxon>
        <taxon>Sedentaria</taxon>
        <taxon>Canalipalpata</taxon>
        <taxon>Terebellida</taxon>
        <taxon>Terebelliformia</taxon>
        <taxon>Alvinellidae</taxon>
        <taxon>Paralvinella</taxon>
    </lineage>
</organism>
<proteinExistence type="predicted"/>
<reference evidence="1" key="1">
    <citation type="journal article" date="2023" name="Mol. Biol. Evol.">
        <title>Third-Generation Sequencing Reveals the Adaptive Role of the Epigenome in Three Deep-Sea Polychaetes.</title>
        <authorList>
            <person name="Perez M."/>
            <person name="Aroh O."/>
            <person name="Sun Y."/>
            <person name="Lan Y."/>
            <person name="Juniper S.K."/>
            <person name="Young C.R."/>
            <person name="Angers B."/>
            <person name="Qian P.Y."/>
        </authorList>
    </citation>
    <scope>NUCLEOTIDE SEQUENCE</scope>
    <source>
        <strain evidence="1">P08H-3</strain>
    </source>
</reference>
<comment type="caution">
    <text evidence="1">The sequence shown here is derived from an EMBL/GenBank/DDBJ whole genome shotgun (WGS) entry which is preliminary data.</text>
</comment>
<evidence type="ECO:0000313" key="1">
    <source>
        <dbReference type="EMBL" id="KAK2169647.1"/>
    </source>
</evidence>
<name>A0AAD9KE81_9ANNE</name>